<feature type="region of interest" description="Disordered" evidence="1">
    <location>
        <begin position="126"/>
        <end position="151"/>
    </location>
</feature>
<accession>A0AAV5FX14</accession>
<comment type="caution">
    <text evidence="2">The sequence shown here is derived from an EMBL/GenBank/DDBJ whole genome shotgun (WGS) entry which is preliminary data.</text>
</comment>
<keyword evidence="3" id="KW-1185">Reference proteome</keyword>
<proteinExistence type="predicted"/>
<evidence type="ECO:0000313" key="3">
    <source>
        <dbReference type="Proteomes" id="UP001054889"/>
    </source>
</evidence>
<evidence type="ECO:0000256" key="1">
    <source>
        <dbReference type="SAM" id="MobiDB-lite"/>
    </source>
</evidence>
<name>A0AAV5FX14_ELECO</name>
<organism evidence="2 3">
    <name type="scientific">Eleusine coracana subsp. coracana</name>
    <dbReference type="NCBI Taxonomy" id="191504"/>
    <lineage>
        <taxon>Eukaryota</taxon>
        <taxon>Viridiplantae</taxon>
        <taxon>Streptophyta</taxon>
        <taxon>Embryophyta</taxon>
        <taxon>Tracheophyta</taxon>
        <taxon>Spermatophyta</taxon>
        <taxon>Magnoliopsida</taxon>
        <taxon>Liliopsida</taxon>
        <taxon>Poales</taxon>
        <taxon>Poaceae</taxon>
        <taxon>PACMAD clade</taxon>
        <taxon>Chloridoideae</taxon>
        <taxon>Cynodonteae</taxon>
        <taxon>Eleusininae</taxon>
        <taxon>Eleusine</taxon>
    </lineage>
</organism>
<dbReference type="AlphaFoldDB" id="A0AAV5FX14"/>
<dbReference type="Proteomes" id="UP001054889">
    <property type="component" value="Unassembled WGS sequence"/>
</dbReference>
<evidence type="ECO:0000313" key="2">
    <source>
        <dbReference type="EMBL" id="GJN39162.1"/>
    </source>
</evidence>
<gene>
    <name evidence="2" type="primary">gb28263</name>
    <name evidence="2" type="ORF">PR202_gb28263</name>
</gene>
<protein>
    <submittedName>
        <fullName evidence="2">Uncharacterized protein</fullName>
    </submittedName>
</protein>
<dbReference type="EMBL" id="BQKI01000097">
    <property type="protein sequence ID" value="GJN39162.1"/>
    <property type="molecule type" value="Genomic_DNA"/>
</dbReference>
<sequence length="151" mass="15944">MSAAAMAISSPDILESLFRVNWTYADHARASTVSRSWHTAARKNRPSAPMLMLPPAAEVFMTEYAKISNVCWLWRPTGEPPLTPPSATSPTFLHVFGGRGAEYLHDDDNYSPVARASAAHFLGDGSLSSSTSGVGTASSTSSQASASASPI</sequence>
<reference evidence="2" key="1">
    <citation type="journal article" date="2018" name="DNA Res.">
        <title>Multiple hybrid de novo genome assembly of finger millet, an orphan allotetraploid crop.</title>
        <authorList>
            <person name="Hatakeyama M."/>
            <person name="Aluri S."/>
            <person name="Balachadran M.T."/>
            <person name="Sivarajan S.R."/>
            <person name="Patrignani A."/>
            <person name="Gruter S."/>
            <person name="Poveda L."/>
            <person name="Shimizu-Inatsugi R."/>
            <person name="Baeten J."/>
            <person name="Francoijs K.J."/>
            <person name="Nataraja K.N."/>
            <person name="Reddy Y.A.N."/>
            <person name="Phadnis S."/>
            <person name="Ravikumar R.L."/>
            <person name="Schlapbach R."/>
            <person name="Sreeman S.M."/>
            <person name="Shimizu K.K."/>
        </authorList>
    </citation>
    <scope>NUCLEOTIDE SEQUENCE</scope>
</reference>
<reference evidence="2" key="2">
    <citation type="submission" date="2021-12" db="EMBL/GenBank/DDBJ databases">
        <title>Resequencing data analysis of finger millet.</title>
        <authorList>
            <person name="Hatakeyama M."/>
            <person name="Aluri S."/>
            <person name="Balachadran M.T."/>
            <person name="Sivarajan S.R."/>
            <person name="Poveda L."/>
            <person name="Shimizu-Inatsugi R."/>
            <person name="Schlapbach R."/>
            <person name="Sreeman S.M."/>
            <person name="Shimizu K.K."/>
        </authorList>
    </citation>
    <scope>NUCLEOTIDE SEQUENCE</scope>
</reference>